<accession>A0ABU0PUT2</accession>
<dbReference type="InterPro" id="IPR004360">
    <property type="entry name" value="Glyas_Fos-R_dOase_dom"/>
</dbReference>
<evidence type="ECO:0000259" key="1">
    <source>
        <dbReference type="PROSITE" id="PS51819"/>
    </source>
</evidence>
<protein>
    <submittedName>
        <fullName evidence="2">Enzyme related to lactoylglutathione lyase</fullName>
    </submittedName>
</protein>
<keyword evidence="2" id="KW-0456">Lyase</keyword>
<dbReference type="SUPFAM" id="SSF54593">
    <property type="entry name" value="Glyoxalase/Bleomycin resistance protein/Dihydroxybiphenyl dioxygenase"/>
    <property type="match status" value="1"/>
</dbReference>
<feature type="domain" description="VOC" evidence="1">
    <location>
        <begin position="10"/>
        <end position="124"/>
    </location>
</feature>
<dbReference type="Proteomes" id="UP001243364">
    <property type="component" value="Unassembled WGS sequence"/>
</dbReference>
<dbReference type="PANTHER" id="PTHR33993">
    <property type="entry name" value="GLYOXALASE-RELATED"/>
    <property type="match status" value="1"/>
</dbReference>
<evidence type="ECO:0000313" key="3">
    <source>
        <dbReference type="Proteomes" id="UP001243364"/>
    </source>
</evidence>
<dbReference type="InterPro" id="IPR029068">
    <property type="entry name" value="Glyas_Bleomycin-R_OHBP_Dase"/>
</dbReference>
<evidence type="ECO:0000313" key="2">
    <source>
        <dbReference type="EMBL" id="MDQ0682145.1"/>
    </source>
</evidence>
<dbReference type="InterPro" id="IPR052164">
    <property type="entry name" value="Anthracycline_SecMetBiosynth"/>
</dbReference>
<dbReference type="Gene3D" id="3.10.180.10">
    <property type="entry name" value="2,3-Dihydroxybiphenyl 1,2-Dioxygenase, domain 1"/>
    <property type="match status" value="1"/>
</dbReference>
<dbReference type="PANTHER" id="PTHR33993:SF14">
    <property type="entry name" value="GB|AAF24581.1"/>
    <property type="match status" value="1"/>
</dbReference>
<proteinExistence type="predicted"/>
<name>A0ABU0PUT2_STRAH</name>
<comment type="caution">
    <text evidence="2">The sequence shown here is derived from an EMBL/GenBank/DDBJ whole genome shotgun (WGS) entry which is preliminary data.</text>
</comment>
<dbReference type="GO" id="GO:0016829">
    <property type="term" value="F:lyase activity"/>
    <property type="evidence" value="ECO:0007669"/>
    <property type="project" value="UniProtKB-KW"/>
</dbReference>
<dbReference type="PROSITE" id="PS51819">
    <property type="entry name" value="VOC"/>
    <property type="match status" value="1"/>
</dbReference>
<dbReference type="InterPro" id="IPR037523">
    <property type="entry name" value="VOC_core"/>
</dbReference>
<organism evidence="2 3">
    <name type="scientific">Streptomyces achromogenes</name>
    <dbReference type="NCBI Taxonomy" id="67255"/>
    <lineage>
        <taxon>Bacteria</taxon>
        <taxon>Bacillati</taxon>
        <taxon>Actinomycetota</taxon>
        <taxon>Actinomycetes</taxon>
        <taxon>Kitasatosporales</taxon>
        <taxon>Streptomycetaceae</taxon>
        <taxon>Streptomyces</taxon>
    </lineage>
</organism>
<keyword evidence="3" id="KW-1185">Reference proteome</keyword>
<dbReference type="EMBL" id="JAUSYA010000001">
    <property type="protein sequence ID" value="MDQ0682145.1"/>
    <property type="molecule type" value="Genomic_DNA"/>
</dbReference>
<gene>
    <name evidence="2" type="ORF">QFZ56_001108</name>
</gene>
<reference evidence="2 3" key="1">
    <citation type="submission" date="2023-07" db="EMBL/GenBank/DDBJ databases">
        <title>Comparative genomics of wheat-associated soil bacteria to identify genetic determinants of phenazine resistance.</title>
        <authorList>
            <person name="Mouncey N."/>
        </authorList>
    </citation>
    <scope>NUCLEOTIDE SEQUENCE [LARGE SCALE GENOMIC DNA]</scope>
    <source>
        <strain evidence="2 3">W4I19-2</strain>
    </source>
</reference>
<sequence length="144" mass="15097">MKLDAPVPGGPCWAELGTGDLEAAKRFYAELFGWRAETDPRQEAGGYSVAHLGDAAVAALSPRYQEAQPCAWSVSFAVTDADVSSRLATEAGGRVPVGPMDVFDVGRFAVVLDPAGAAFQLWQARSFSARACSTRPARSAGSSC</sequence>
<dbReference type="CDD" id="cd07247">
    <property type="entry name" value="SgaA_N_like"/>
    <property type="match status" value="1"/>
</dbReference>
<dbReference type="Pfam" id="PF00903">
    <property type="entry name" value="Glyoxalase"/>
    <property type="match status" value="1"/>
</dbReference>